<organism evidence="4 5">
    <name type="scientific">Bacillus safensis</name>
    <dbReference type="NCBI Taxonomy" id="561879"/>
    <lineage>
        <taxon>Bacteria</taxon>
        <taxon>Bacillati</taxon>
        <taxon>Bacillota</taxon>
        <taxon>Bacilli</taxon>
        <taxon>Bacillales</taxon>
        <taxon>Bacillaceae</taxon>
        <taxon>Bacillus</taxon>
    </lineage>
</organism>
<keyword evidence="2" id="KW-0812">Transmembrane</keyword>
<feature type="region of interest" description="Disordered" evidence="1">
    <location>
        <begin position="30"/>
        <end position="93"/>
    </location>
</feature>
<keyword evidence="2" id="KW-0472">Membrane</keyword>
<sequence length="221" mass="25584">MDGNNVYEVTNNNAHSWVEVLFSKQRLGHLEPTKGFTNPETFTNEAVSSDQTDDQKEEKDQSSSDASEDQQQDQPKQQETEQPAQPKEQTAQAKPNMVHVGWVIGYAAGAIVLLGFISWMLYRFRTRWLPFFIVRKVKRLPEDGAFFYAYAALLKQLGRRGIEKKPGMTLREFASLIDEKDGDHHMSELTQLYERALYRREDASALWQQSAKLWENLINRR</sequence>
<dbReference type="InterPro" id="IPR052901">
    <property type="entry name" value="Bact_TGase-like"/>
</dbReference>
<reference evidence="4 5" key="1">
    <citation type="submission" date="2019-12" db="EMBL/GenBank/DDBJ databases">
        <title>Full genome sequence of a Bacillus safensis strain isolated from commercially available natto in Indonesia.</title>
        <authorList>
            <person name="Yoshida M."/>
            <person name="Uomi M."/>
            <person name="Waturangi D."/>
            <person name="Ekaputri J.J."/>
            <person name="Setiamarga D.H.E."/>
        </authorList>
    </citation>
    <scope>NUCLEOTIDE SEQUENCE [LARGE SCALE GENOMIC DNA]</scope>
    <source>
        <strain evidence="4 5">IDN1</strain>
    </source>
</reference>
<feature type="compositionally biased region" description="Basic and acidic residues" evidence="1">
    <location>
        <begin position="53"/>
        <end position="62"/>
    </location>
</feature>
<evidence type="ECO:0000313" key="4">
    <source>
        <dbReference type="EMBL" id="BBP87540.1"/>
    </source>
</evidence>
<keyword evidence="2" id="KW-1133">Transmembrane helix</keyword>
<proteinExistence type="predicted"/>
<evidence type="ECO:0000256" key="2">
    <source>
        <dbReference type="SAM" id="Phobius"/>
    </source>
</evidence>
<evidence type="ECO:0000256" key="1">
    <source>
        <dbReference type="SAM" id="MobiDB-lite"/>
    </source>
</evidence>
<feature type="transmembrane region" description="Helical" evidence="2">
    <location>
        <begin position="103"/>
        <end position="122"/>
    </location>
</feature>
<feature type="domain" description="Protein-glutamine gamma-glutamyltransferase-like C-terminal" evidence="3">
    <location>
        <begin position="149"/>
        <end position="215"/>
    </location>
</feature>
<dbReference type="PANTHER" id="PTHR42736:SF1">
    <property type="entry name" value="PROTEIN-GLUTAMINE GAMMA-GLUTAMYLTRANSFERASE"/>
    <property type="match status" value="1"/>
</dbReference>
<name>A0A5S9M1S4_BACIA</name>
<dbReference type="EMBL" id="AP021906">
    <property type="protein sequence ID" value="BBP87540.1"/>
    <property type="molecule type" value="Genomic_DNA"/>
</dbReference>
<dbReference type="AlphaFoldDB" id="A0A5S9M1S4"/>
<dbReference type="PANTHER" id="PTHR42736">
    <property type="entry name" value="PROTEIN-GLUTAMINE GAMMA-GLUTAMYLTRANSFERASE"/>
    <property type="match status" value="1"/>
</dbReference>
<feature type="compositionally biased region" description="Polar residues" evidence="1">
    <location>
        <begin position="35"/>
        <end position="49"/>
    </location>
</feature>
<protein>
    <recommendedName>
        <fullName evidence="3">Protein-glutamine gamma-glutamyltransferase-like C-terminal domain-containing protein</fullName>
    </recommendedName>
</protein>
<gene>
    <name evidence="4" type="ORF">BsIDN1_11580</name>
</gene>
<evidence type="ECO:0000313" key="5">
    <source>
        <dbReference type="Proteomes" id="UP000464658"/>
    </source>
</evidence>
<dbReference type="Proteomes" id="UP000464658">
    <property type="component" value="Chromosome"/>
</dbReference>
<dbReference type="InterPro" id="IPR025403">
    <property type="entry name" value="TgpA-like_C"/>
</dbReference>
<evidence type="ECO:0000259" key="3">
    <source>
        <dbReference type="Pfam" id="PF13559"/>
    </source>
</evidence>
<accession>A0A5S9M1S4</accession>
<dbReference type="Pfam" id="PF13559">
    <property type="entry name" value="DUF4129"/>
    <property type="match status" value="1"/>
</dbReference>
<feature type="compositionally biased region" description="Low complexity" evidence="1">
    <location>
        <begin position="72"/>
        <end position="83"/>
    </location>
</feature>